<comment type="caution">
    <text evidence="2">The sequence shown here is derived from an EMBL/GenBank/DDBJ whole genome shotgun (WGS) entry which is preliminary data.</text>
</comment>
<evidence type="ECO:0000313" key="3">
    <source>
        <dbReference type="Proteomes" id="UP000275473"/>
    </source>
</evidence>
<reference evidence="2 3" key="1">
    <citation type="journal article" date="2018" name="Int. J. Syst. Evol. Microbiol.">
        <title>Planococcus salinus sp. nov., a moderately halophilic bacterium isolated from a saline-alkali soil.</title>
        <authorList>
            <person name="Gan L."/>
        </authorList>
    </citation>
    <scope>NUCLEOTIDE SEQUENCE [LARGE SCALE GENOMIC DNA]</scope>
    <source>
        <strain evidence="2 3">LCB217</strain>
    </source>
</reference>
<dbReference type="AlphaFoldDB" id="A0A3M8P841"/>
<feature type="transmembrane region" description="Helical" evidence="1">
    <location>
        <begin position="77"/>
        <end position="93"/>
    </location>
</feature>
<feature type="transmembrane region" description="Helical" evidence="1">
    <location>
        <begin position="37"/>
        <end position="57"/>
    </location>
</feature>
<evidence type="ECO:0008006" key="4">
    <source>
        <dbReference type="Google" id="ProtNLM"/>
    </source>
</evidence>
<feature type="transmembrane region" description="Helical" evidence="1">
    <location>
        <begin position="7"/>
        <end position="25"/>
    </location>
</feature>
<accession>A0A3M8P841</accession>
<feature type="transmembrane region" description="Helical" evidence="1">
    <location>
        <begin position="105"/>
        <end position="125"/>
    </location>
</feature>
<evidence type="ECO:0000256" key="1">
    <source>
        <dbReference type="SAM" id="Phobius"/>
    </source>
</evidence>
<keyword evidence="3" id="KW-1185">Reference proteome</keyword>
<dbReference type="OrthoDB" id="2974577at2"/>
<dbReference type="Proteomes" id="UP000275473">
    <property type="component" value="Unassembled WGS sequence"/>
</dbReference>
<dbReference type="Pfam" id="PF09946">
    <property type="entry name" value="DUF2178"/>
    <property type="match status" value="1"/>
</dbReference>
<keyword evidence="1" id="KW-0812">Transmembrane</keyword>
<keyword evidence="1" id="KW-0472">Membrane</keyword>
<gene>
    <name evidence="2" type="ORF">EEX84_09825</name>
</gene>
<keyword evidence="1" id="KW-1133">Transmembrane helix</keyword>
<protein>
    <recommendedName>
        <fullName evidence="4">DUF2178 domain-containing protein</fullName>
    </recommendedName>
</protein>
<name>A0A3M8P841_9BACL</name>
<dbReference type="EMBL" id="RIAX01000006">
    <property type="protein sequence ID" value="RNF39374.1"/>
    <property type="molecule type" value="Genomic_DNA"/>
</dbReference>
<dbReference type="RefSeq" id="WP_123165465.1">
    <property type="nucleotide sequence ID" value="NZ_RIAX01000006.1"/>
</dbReference>
<sequence>MEKTKRFAIVISIVTFLAILGKSIYDYVRYEQIDGAAIFFGFLALSYIFNALTWGDLEGKKDKDELEQHIETQSSKIGYYTLMALSGLILFVSEGVGNLSEIENFPLLLVVGLTFIVQPITAFVYSKKYV</sequence>
<proteinExistence type="predicted"/>
<organism evidence="2 3">
    <name type="scientific">Planococcus salinus</name>
    <dbReference type="NCBI Taxonomy" id="1848460"/>
    <lineage>
        <taxon>Bacteria</taxon>
        <taxon>Bacillati</taxon>
        <taxon>Bacillota</taxon>
        <taxon>Bacilli</taxon>
        <taxon>Bacillales</taxon>
        <taxon>Caryophanaceae</taxon>
        <taxon>Planococcus</taxon>
    </lineage>
</organism>
<dbReference type="InterPro" id="IPR019235">
    <property type="entry name" value="DUF2178_TM"/>
</dbReference>
<evidence type="ECO:0000313" key="2">
    <source>
        <dbReference type="EMBL" id="RNF39374.1"/>
    </source>
</evidence>